<gene>
    <name evidence="2" type="ORF">D7V20_06495</name>
</gene>
<reference evidence="2 3" key="1">
    <citation type="submission" date="2018-09" db="EMBL/GenBank/DDBJ databases">
        <title>The draft genome of Acinetobacter spp. strains.</title>
        <authorList>
            <person name="Qin J."/>
            <person name="Feng Y."/>
            <person name="Zong Z."/>
        </authorList>
    </citation>
    <scope>NUCLEOTIDE SEQUENCE [LARGE SCALE GENOMIC DNA]</scope>
    <source>
        <strain evidence="2 3">WCHAc060115</strain>
    </source>
</reference>
<evidence type="ECO:0000313" key="2">
    <source>
        <dbReference type="EMBL" id="RKG38944.1"/>
    </source>
</evidence>
<dbReference type="Proteomes" id="UP000280405">
    <property type="component" value="Unassembled WGS sequence"/>
</dbReference>
<feature type="chain" id="PRO_5017323984" evidence="1">
    <location>
        <begin position="24"/>
        <end position="246"/>
    </location>
</feature>
<accession>A0A3A8F972</accession>
<evidence type="ECO:0000313" key="3">
    <source>
        <dbReference type="Proteomes" id="UP000280405"/>
    </source>
</evidence>
<sequence>MNQTLLKTIFFATGILLASHSHAEFSYEQELQQGCAKIKQYRQSGQKFYQQKNYKKALEPFQNQASWSAFCLSLKDESGIQISEKDVDIANNNVGLTYAKLAKPLWARAWFQINTQSEISQFNLKQLATPKKQTDLSGEYVNYAGYGAWNYISVKKHNQKYNIEFNGVYMGIRSLIYGPNLGQFETTMPLNHNKARTQECAIDLAFGFNAQVGNFVSVNQKQNLSDCGYFGHNVSANGIYQKVENR</sequence>
<name>A0A3A8F972_9GAMM</name>
<dbReference type="AlphaFoldDB" id="A0A3A8F972"/>
<dbReference type="RefSeq" id="WP_120383528.1">
    <property type="nucleotide sequence ID" value="NZ_RAXT01000008.1"/>
</dbReference>
<keyword evidence="3" id="KW-1185">Reference proteome</keyword>
<dbReference type="OrthoDB" id="6710670at2"/>
<proteinExistence type="predicted"/>
<dbReference type="EMBL" id="RAXT01000008">
    <property type="protein sequence ID" value="RKG38944.1"/>
    <property type="molecule type" value="Genomic_DNA"/>
</dbReference>
<organism evidence="2 3">
    <name type="scientific">Acinetobacter rongchengensis</name>
    <dbReference type="NCBI Taxonomy" id="2419601"/>
    <lineage>
        <taxon>Bacteria</taxon>
        <taxon>Pseudomonadati</taxon>
        <taxon>Pseudomonadota</taxon>
        <taxon>Gammaproteobacteria</taxon>
        <taxon>Moraxellales</taxon>
        <taxon>Moraxellaceae</taxon>
        <taxon>Acinetobacter</taxon>
    </lineage>
</organism>
<keyword evidence="1" id="KW-0732">Signal</keyword>
<protein>
    <submittedName>
        <fullName evidence="2">Uncharacterized protein</fullName>
    </submittedName>
</protein>
<feature type="signal peptide" evidence="1">
    <location>
        <begin position="1"/>
        <end position="23"/>
    </location>
</feature>
<evidence type="ECO:0000256" key="1">
    <source>
        <dbReference type="SAM" id="SignalP"/>
    </source>
</evidence>
<comment type="caution">
    <text evidence="2">The sequence shown here is derived from an EMBL/GenBank/DDBJ whole genome shotgun (WGS) entry which is preliminary data.</text>
</comment>